<gene>
    <name evidence="1" type="ORF">SD71_20515</name>
</gene>
<dbReference type="EMBL" id="JXAL01000033">
    <property type="protein sequence ID" value="KIL34402.1"/>
    <property type="molecule type" value="Genomic_DNA"/>
</dbReference>
<proteinExistence type="predicted"/>
<evidence type="ECO:0000313" key="1">
    <source>
        <dbReference type="EMBL" id="KIL34402.1"/>
    </source>
</evidence>
<organism evidence="1 2">
    <name type="scientific">Cohnella kolymensis</name>
    <dbReference type="NCBI Taxonomy" id="1590652"/>
    <lineage>
        <taxon>Bacteria</taxon>
        <taxon>Bacillati</taxon>
        <taxon>Bacillota</taxon>
        <taxon>Bacilli</taxon>
        <taxon>Bacillales</taxon>
        <taxon>Paenibacillaceae</taxon>
        <taxon>Cohnella</taxon>
    </lineage>
</organism>
<keyword evidence="2" id="KW-1185">Reference proteome</keyword>
<evidence type="ECO:0008006" key="3">
    <source>
        <dbReference type="Google" id="ProtNLM"/>
    </source>
</evidence>
<reference evidence="1 2" key="1">
    <citation type="submission" date="2014-12" db="EMBL/GenBank/DDBJ databases">
        <title>Draft genome sequence of Cohnella kolymensis strain B-2846.</title>
        <authorList>
            <person name="Karlyshev A.V."/>
            <person name="Kudryashova E.B."/>
        </authorList>
    </citation>
    <scope>NUCLEOTIDE SEQUENCE [LARGE SCALE GENOMIC DNA]</scope>
    <source>
        <strain evidence="1 2">VKM B-2846</strain>
    </source>
</reference>
<name>A0ABR5A0E0_9BACL</name>
<evidence type="ECO:0000313" key="2">
    <source>
        <dbReference type="Proteomes" id="UP000054526"/>
    </source>
</evidence>
<comment type="caution">
    <text evidence="1">The sequence shown here is derived from an EMBL/GenBank/DDBJ whole genome shotgun (WGS) entry which is preliminary data.</text>
</comment>
<accession>A0ABR5A0E0</accession>
<protein>
    <recommendedName>
        <fullName evidence="3">HEPN domain-containing protein</fullName>
    </recommendedName>
</protein>
<dbReference type="Proteomes" id="UP000054526">
    <property type="component" value="Unassembled WGS sequence"/>
</dbReference>
<sequence>MRNAASLRRLEIDAYQMAFYVLQNEDLAHEAAKTALLALGKNNEFHTMPDVDQNVMMKKTIISATIRVKQKVLS</sequence>